<reference evidence="4 5" key="1">
    <citation type="submission" date="2022-11" db="EMBL/GenBank/DDBJ databases">
        <title>Spartinivicinus poritis sp. nov., isolated from scleractinian coral Porites lutea.</title>
        <authorList>
            <person name="Zhang G."/>
            <person name="Cai L."/>
            <person name="Wei Q."/>
        </authorList>
    </citation>
    <scope>NUCLEOTIDE SEQUENCE [LARGE SCALE GENOMIC DNA]</scope>
    <source>
        <strain evidence="4 5">A2-2</strain>
    </source>
</reference>
<keyword evidence="3" id="KW-0812">Transmembrane</keyword>
<evidence type="ECO:0000256" key="3">
    <source>
        <dbReference type="SAM" id="Phobius"/>
    </source>
</evidence>
<organism evidence="4 5">
    <name type="scientific">Spartinivicinus poritis</name>
    <dbReference type="NCBI Taxonomy" id="2994640"/>
    <lineage>
        <taxon>Bacteria</taxon>
        <taxon>Pseudomonadati</taxon>
        <taxon>Pseudomonadota</taxon>
        <taxon>Gammaproteobacteria</taxon>
        <taxon>Oceanospirillales</taxon>
        <taxon>Zooshikellaceae</taxon>
        <taxon>Spartinivicinus</taxon>
    </lineage>
</organism>
<gene>
    <name evidence="4" type="ORF">ORQ98_18575</name>
</gene>
<protein>
    <recommendedName>
        <fullName evidence="6">Plasmid partitioning protein</fullName>
    </recommendedName>
</protein>
<dbReference type="Gene3D" id="3.40.50.1820">
    <property type="entry name" value="alpha/beta hydrolase"/>
    <property type="match status" value="1"/>
</dbReference>
<comment type="caution">
    <text evidence="4">The sequence shown here is derived from an EMBL/GenBank/DDBJ whole genome shotgun (WGS) entry which is preliminary data.</text>
</comment>
<accession>A0ABT5UER2</accession>
<sequence length="298" mass="33734">MEDNNCRIYEHDYCLTISQLACWAARVLLYGFSLCCLSVFSWGASRCLTTPKTLFKPGKIECSYKVYVVPVNQHLSREVKYQLPLGEPPKEGWPAVLFFQGNFFPVQFKRSTDDPLGSYYETLAVKRLLDQGFAVLAPKAEAELDWLTNSAGPFTQYELTSDYRFFKNLLSAIKQGTFGPINDNRKYATGMASGGYNTSRMAISFTNEFKALVIHSASYATCTGTTCSVPHLLPGAHPPTLFVHGFLDTVVPWWTMDQYYVKLQEQNIPTSRVTDYLAGHQWVPESPVAMITWFQQYP</sequence>
<evidence type="ECO:0008006" key="6">
    <source>
        <dbReference type="Google" id="ProtNLM"/>
    </source>
</evidence>
<dbReference type="RefSeq" id="WP_274690294.1">
    <property type="nucleotide sequence ID" value="NZ_JAPMOU010000026.1"/>
</dbReference>
<dbReference type="PANTHER" id="PTHR43037:SF5">
    <property type="entry name" value="FERULOYL ESTERASE"/>
    <property type="match status" value="1"/>
</dbReference>
<evidence type="ECO:0000256" key="2">
    <source>
        <dbReference type="ARBA" id="ARBA00022801"/>
    </source>
</evidence>
<dbReference type="EMBL" id="JAPMOU010000026">
    <property type="protein sequence ID" value="MDE1463963.1"/>
    <property type="molecule type" value="Genomic_DNA"/>
</dbReference>
<keyword evidence="3" id="KW-0472">Membrane</keyword>
<dbReference type="PANTHER" id="PTHR43037">
    <property type="entry name" value="UNNAMED PRODUCT-RELATED"/>
    <property type="match status" value="1"/>
</dbReference>
<keyword evidence="3" id="KW-1133">Transmembrane helix</keyword>
<dbReference type="InterPro" id="IPR029058">
    <property type="entry name" value="AB_hydrolase_fold"/>
</dbReference>
<evidence type="ECO:0000313" key="4">
    <source>
        <dbReference type="EMBL" id="MDE1463963.1"/>
    </source>
</evidence>
<proteinExistence type="predicted"/>
<evidence type="ECO:0000313" key="5">
    <source>
        <dbReference type="Proteomes" id="UP001528823"/>
    </source>
</evidence>
<name>A0ABT5UER2_9GAMM</name>
<keyword evidence="1" id="KW-0732">Signal</keyword>
<evidence type="ECO:0000256" key="1">
    <source>
        <dbReference type="ARBA" id="ARBA00022729"/>
    </source>
</evidence>
<dbReference type="InterPro" id="IPR050955">
    <property type="entry name" value="Plant_Biomass_Hydrol_Est"/>
</dbReference>
<dbReference type="Proteomes" id="UP001528823">
    <property type="component" value="Unassembled WGS sequence"/>
</dbReference>
<keyword evidence="5" id="KW-1185">Reference proteome</keyword>
<keyword evidence="2" id="KW-0378">Hydrolase</keyword>
<dbReference type="SUPFAM" id="SSF53474">
    <property type="entry name" value="alpha/beta-Hydrolases"/>
    <property type="match status" value="1"/>
</dbReference>
<feature type="transmembrane region" description="Helical" evidence="3">
    <location>
        <begin position="27"/>
        <end position="44"/>
    </location>
</feature>